<evidence type="ECO:0008006" key="5">
    <source>
        <dbReference type="Google" id="ProtNLM"/>
    </source>
</evidence>
<proteinExistence type="predicted"/>
<accession>A0A0C4EFI7</accession>
<dbReference type="GO" id="GO:0006644">
    <property type="term" value="P:phospholipid metabolic process"/>
    <property type="evidence" value="ECO:0007669"/>
    <property type="project" value="InterPro"/>
</dbReference>
<dbReference type="EnsemblFungi" id="MAPG_11537T0">
    <property type="protein sequence ID" value="MAPG_11537T0"/>
    <property type="gene ID" value="MAPG_11537"/>
</dbReference>
<keyword evidence="1" id="KW-0732">Signal</keyword>
<reference evidence="3" key="4">
    <citation type="journal article" date="2015" name="G3 (Bethesda)">
        <title>Genome sequences of three phytopathogenic species of the Magnaporthaceae family of fungi.</title>
        <authorList>
            <person name="Okagaki L.H."/>
            <person name="Nunes C.C."/>
            <person name="Sailsbery J."/>
            <person name="Clay B."/>
            <person name="Brown D."/>
            <person name="John T."/>
            <person name="Oh Y."/>
            <person name="Young N."/>
            <person name="Fitzgerald M."/>
            <person name="Haas B.J."/>
            <person name="Zeng Q."/>
            <person name="Young S."/>
            <person name="Adiconis X."/>
            <person name="Fan L."/>
            <person name="Levin J.Z."/>
            <person name="Mitchell T.K."/>
            <person name="Okubara P.A."/>
            <person name="Farman M.L."/>
            <person name="Kohn L.M."/>
            <person name="Birren B."/>
            <person name="Ma L.-J."/>
            <person name="Dean R.A."/>
        </authorList>
    </citation>
    <scope>NUCLEOTIDE SEQUENCE</scope>
    <source>
        <strain evidence="3">ATCC 64411 / 73-15</strain>
    </source>
</reference>
<organism evidence="3 4">
    <name type="scientific">Magnaporthiopsis poae (strain ATCC 64411 / 73-15)</name>
    <name type="common">Kentucky bluegrass fungus</name>
    <name type="synonym">Magnaporthe poae</name>
    <dbReference type="NCBI Taxonomy" id="644358"/>
    <lineage>
        <taxon>Eukaryota</taxon>
        <taxon>Fungi</taxon>
        <taxon>Dikarya</taxon>
        <taxon>Ascomycota</taxon>
        <taxon>Pezizomycotina</taxon>
        <taxon>Sordariomycetes</taxon>
        <taxon>Sordariomycetidae</taxon>
        <taxon>Magnaporthales</taxon>
        <taxon>Magnaporthaceae</taxon>
        <taxon>Magnaporthiopsis</taxon>
    </lineage>
</organism>
<reference evidence="4" key="2">
    <citation type="submission" date="2010-05" db="EMBL/GenBank/DDBJ databases">
        <title>The genome sequence of Magnaporthe poae strain ATCC 64411.</title>
        <authorList>
            <person name="Ma L.-J."/>
            <person name="Dead R."/>
            <person name="Young S."/>
            <person name="Zeng Q."/>
            <person name="Koehrsen M."/>
            <person name="Alvarado L."/>
            <person name="Berlin A."/>
            <person name="Chapman S.B."/>
            <person name="Chen Z."/>
            <person name="Freedman E."/>
            <person name="Gellesch M."/>
            <person name="Goldberg J."/>
            <person name="Griggs A."/>
            <person name="Gujja S."/>
            <person name="Heilman E.R."/>
            <person name="Heiman D."/>
            <person name="Hepburn T."/>
            <person name="Howarth C."/>
            <person name="Jen D."/>
            <person name="Larson L."/>
            <person name="Mehta T."/>
            <person name="Neiman D."/>
            <person name="Pearson M."/>
            <person name="Roberts A."/>
            <person name="Saif S."/>
            <person name="Shea T."/>
            <person name="Shenoy N."/>
            <person name="Sisk P."/>
            <person name="Stolte C."/>
            <person name="Sykes S."/>
            <person name="Walk T."/>
            <person name="White J."/>
            <person name="Yandava C."/>
            <person name="Haas B."/>
            <person name="Nusbaum C."/>
            <person name="Birren B."/>
        </authorList>
    </citation>
    <scope>NUCLEOTIDE SEQUENCE [LARGE SCALE GENOMIC DNA]</scope>
    <source>
        <strain evidence="4">ATCC 64411 / 73-15</strain>
    </source>
</reference>
<dbReference type="GO" id="GO:0004623">
    <property type="term" value="F:phospholipase A2 activity"/>
    <property type="evidence" value="ECO:0007669"/>
    <property type="project" value="InterPro"/>
</dbReference>
<reference evidence="3" key="5">
    <citation type="submission" date="2015-06" db="UniProtKB">
        <authorList>
            <consortium name="EnsemblFungi"/>
        </authorList>
    </citation>
    <scope>IDENTIFICATION</scope>
    <source>
        <strain evidence="3">ATCC 64411</strain>
    </source>
</reference>
<dbReference type="Pfam" id="PF09056">
    <property type="entry name" value="Phospholip_A2_3"/>
    <property type="match status" value="1"/>
</dbReference>
<feature type="chain" id="PRO_5009386036" description="Phospholipase A2" evidence="1">
    <location>
        <begin position="22"/>
        <end position="197"/>
    </location>
</feature>
<reference evidence="2" key="1">
    <citation type="submission" date="2010-05" db="EMBL/GenBank/DDBJ databases">
        <title>The Genome Sequence of Magnaporthe poae strain ATCC 64411.</title>
        <authorList>
            <consortium name="The Broad Institute Genome Sequencing Platform"/>
            <consortium name="Broad Institute Genome Sequencing Center for Infectious Disease"/>
            <person name="Ma L.-J."/>
            <person name="Dead R."/>
            <person name="Young S."/>
            <person name="Zeng Q."/>
            <person name="Koehrsen M."/>
            <person name="Alvarado L."/>
            <person name="Berlin A."/>
            <person name="Chapman S.B."/>
            <person name="Chen Z."/>
            <person name="Freedman E."/>
            <person name="Gellesch M."/>
            <person name="Goldberg J."/>
            <person name="Griggs A."/>
            <person name="Gujja S."/>
            <person name="Heilman E.R."/>
            <person name="Heiman D."/>
            <person name="Hepburn T."/>
            <person name="Howarth C."/>
            <person name="Jen D."/>
            <person name="Larson L."/>
            <person name="Mehta T."/>
            <person name="Neiman D."/>
            <person name="Pearson M."/>
            <person name="Roberts A."/>
            <person name="Saif S."/>
            <person name="Shea T."/>
            <person name="Shenoy N."/>
            <person name="Sisk P."/>
            <person name="Stolte C."/>
            <person name="Sykes S."/>
            <person name="Walk T."/>
            <person name="White J."/>
            <person name="Yandava C."/>
            <person name="Haas B."/>
            <person name="Nusbaum C."/>
            <person name="Birren B."/>
        </authorList>
    </citation>
    <scope>NUCLEOTIDE SEQUENCE</scope>
    <source>
        <strain evidence="2">ATCC 64411</strain>
    </source>
</reference>
<dbReference type="InterPro" id="IPR015141">
    <property type="entry name" value="PLipase_A2_prok/fun"/>
</dbReference>
<dbReference type="InterPro" id="IPR036444">
    <property type="entry name" value="PLipase_A2_dom_sf"/>
</dbReference>
<dbReference type="VEuPathDB" id="FungiDB:MAPG_11537"/>
<keyword evidence="4" id="KW-1185">Reference proteome</keyword>
<name>A0A0C4EFI7_MAGP6</name>
<dbReference type="Gene3D" id="1.20.90.10">
    <property type="entry name" value="Phospholipase A2 domain"/>
    <property type="match status" value="1"/>
</dbReference>
<dbReference type="GO" id="GO:0050482">
    <property type="term" value="P:arachidonate secretion"/>
    <property type="evidence" value="ECO:0007669"/>
    <property type="project" value="InterPro"/>
</dbReference>
<dbReference type="EMBL" id="GL876982">
    <property type="protein sequence ID" value="KLU92592.1"/>
    <property type="molecule type" value="Genomic_DNA"/>
</dbReference>
<gene>
    <name evidence="2" type="ORF">MAPG_11537</name>
</gene>
<protein>
    <recommendedName>
        <fullName evidence="5">Phospholipase A2</fullName>
    </recommendedName>
</protein>
<evidence type="ECO:0000256" key="1">
    <source>
        <dbReference type="SAM" id="SignalP"/>
    </source>
</evidence>
<dbReference type="Proteomes" id="UP000011715">
    <property type="component" value="Unassembled WGS sequence"/>
</dbReference>
<evidence type="ECO:0000313" key="2">
    <source>
        <dbReference type="EMBL" id="KLU92592.1"/>
    </source>
</evidence>
<dbReference type="AlphaFoldDB" id="A0A0C4EFI7"/>
<sequence>MHLYFSFCLFSFFTYVSLTTALPVAESPPNSPRLNTRQTATVPPGVDVVAETDTWLFSTSMSSFLSALNAKNPPYLFWPSPSANACTGGPDHPWDFDFKRSCQRHDFGYKNYRDQKRFCEAGRKKIDDQFSRDLRSYCASRKWWKRPLCYTTTAAYVTAVRVNNPTYSRECYPDGRGGLGGSGRDASGKCLPGAKCT</sequence>
<dbReference type="OrthoDB" id="5120271at2759"/>
<dbReference type="EMBL" id="ADBL01002843">
    <property type="status" value="NOT_ANNOTATED_CDS"/>
    <property type="molecule type" value="Genomic_DNA"/>
</dbReference>
<evidence type="ECO:0000313" key="4">
    <source>
        <dbReference type="Proteomes" id="UP000011715"/>
    </source>
</evidence>
<dbReference type="SUPFAM" id="SSF48619">
    <property type="entry name" value="Phospholipase A2, PLA2"/>
    <property type="match status" value="1"/>
</dbReference>
<evidence type="ECO:0000313" key="3">
    <source>
        <dbReference type="EnsemblFungi" id="MAPG_11537T0"/>
    </source>
</evidence>
<feature type="signal peptide" evidence="1">
    <location>
        <begin position="1"/>
        <end position="21"/>
    </location>
</feature>
<reference evidence="2" key="3">
    <citation type="submission" date="2011-03" db="EMBL/GenBank/DDBJ databases">
        <title>Annotation of Magnaporthe poae ATCC 64411.</title>
        <authorList>
            <person name="Ma L.-J."/>
            <person name="Dead R."/>
            <person name="Young S.K."/>
            <person name="Zeng Q."/>
            <person name="Gargeya S."/>
            <person name="Fitzgerald M."/>
            <person name="Haas B."/>
            <person name="Abouelleil A."/>
            <person name="Alvarado L."/>
            <person name="Arachchi H.M."/>
            <person name="Berlin A."/>
            <person name="Brown A."/>
            <person name="Chapman S.B."/>
            <person name="Chen Z."/>
            <person name="Dunbar C."/>
            <person name="Freedman E."/>
            <person name="Gearin G."/>
            <person name="Gellesch M."/>
            <person name="Goldberg J."/>
            <person name="Griggs A."/>
            <person name="Gujja S."/>
            <person name="Heiman D."/>
            <person name="Howarth C."/>
            <person name="Larson L."/>
            <person name="Lui A."/>
            <person name="MacDonald P.J.P."/>
            <person name="Mehta T."/>
            <person name="Montmayeur A."/>
            <person name="Murphy C."/>
            <person name="Neiman D."/>
            <person name="Pearson M."/>
            <person name="Priest M."/>
            <person name="Roberts A."/>
            <person name="Saif S."/>
            <person name="Shea T."/>
            <person name="Shenoy N."/>
            <person name="Sisk P."/>
            <person name="Stolte C."/>
            <person name="Sykes S."/>
            <person name="Yandava C."/>
            <person name="Wortman J."/>
            <person name="Nusbaum C."/>
            <person name="Birren B."/>
        </authorList>
    </citation>
    <scope>NUCLEOTIDE SEQUENCE</scope>
    <source>
        <strain evidence="2">ATCC 64411</strain>
    </source>
</reference>